<accession>A0A949NJ33</accession>
<feature type="binding site" evidence="3">
    <location>
        <position position="225"/>
    </location>
    <ligand>
        <name>a divalent metal cation</name>
        <dbReference type="ChEBI" id="CHEBI:60240"/>
        <label>2</label>
    </ligand>
</feature>
<feature type="binding site" evidence="3">
    <location>
        <position position="295"/>
    </location>
    <ligand>
        <name>a divalent metal cation</name>
        <dbReference type="ChEBI" id="CHEBI:60240"/>
        <label>1</label>
    </ligand>
</feature>
<gene>
    <name evidence="5" type="ORF">KTH89_23015</name>
</gene>
<dbReference type="GO" id="GO:0008270">
    <property type="term" value="F:zinc ion binding"/>
    <property type="evidence" value="ECO:0007669"/>
    <property type="project" value="InterPro"/>
</dbReference>
<keyword evidence="1 3" id="KW-0479">Metal-binding</keyword>
<evidence type="ECO:0000313" key="6">
    <source>
        <dbReference type="Proteomes" id="UP000712157"/>
    </source>
</evidence>
<dbReference type="PIRSF" id="PIRSF016839">
    <property type="entry name" value="PhP"/>
    <property type="match status" value="1"/>
</dbReference>
<comment type="caution">
    <text evidence="4">Lacks conserved residue(s) required for the propagation of feature annotation.</text>
</comment>
<evidence type="ECO:0000256" key="4">
    <source>
        <dbReference type="PROSITE-ProRule" id="PRU00679"/>
    </source>
</evidence>
<keyword evidence="2" id="KW-0378">Hydrolase</keyword>
<organism evidence="5 6">
    <name type="scientific">Diplocloster agilis</name>
    <dbReference type="NCBI Taxonomy" id="2850323"/>
    <lineage>
        <taxon>Bacteria</taxon>
        <taxon>Bacillati</taxon>
        <taxon>Bacillota</taxon>
        <taxon>Clostridia</taxon>
        <taxon>Lachnospirales</taxon>
        <taxon>Lachnospiraceae</taxon>
        <taxon>Diplocloster</taxon>
    </lineage>
</organism>
<evidence type="ECO:0000256" key="1">
    <source>
        <dbReference type="ARBA" id="ARBA00022723"/>
    </source>
</evidence>
<dbReference type="RefSeq" id="WP_238723259.1">
    <property type="nucleotide sequence ID" value="NZ_JAHQCW010000058.1"/>
</dbReference>
<dbReference type="InterPro" id="IPR032466">
    <property type="entry name" value="Metal_Hydrolase"/>
</dbReference>
<evidence type="ECO:0000256" key="3">
    <source>
        <dbReference type="PIRSR" id="PIRSR601559-52"/>
    </source>
</evidence>
<evidence type="ECO:0000313" key="5">
    <source>
        <dbReference type="EMBL" id="MBU9739410.1"/>
    </source>
</evidence>
<dbReference type="Proteomes" id="UP000712157">
    <property type="component" value="Unassembled WGS sequence"/>
</dbReference>
<dbReference type="GO" id="GO:0016787">
    <property type="term" value="F:hydrolase activity"/>
    <property type="evidence" value="ECO:0007669"/>
    <property type="project" value="UniProtKB-KW"/>
</dbReference>
<evidence type="ECO:0000256" key="2">
    <source>
        <dbReference type="ARBA" id="ARBA00022801"/>
    </source>
</evidence>
<reference evidence="5" key="1">
    <citation type="submission" date="2021-06" db="EMBL/GenBank/DDBJ databases">
        <title>Description of novel taxa of the family Lachnospiraceae.</title>
        <authorList>
            <person name="Chaplin A.V."/>
            <person name="Sokolova S.R."/>
            <person name="Pikina A.P."/>
            <person name="Korzhanova M."/>
            <person name="Belova V."/>
            <person name="Korostin D."/>
            <person name="Efimov B.A."/>
        </authorList>
    </citation>
    <scope>NUCLEOTIDE SEQUENCE</scope>
    <source>
        <strain evidence="5">ASD5720</strain>
    </source>
</reference>
<dbReference type="EMBL" id="JAHQCW010000058">
    <property type="protein sequence ID" value="MBU9739410.1"/>
    <property type="molecule type" value="Genomic_DNA"/>
</dbReference>
<proteinExistence type="inferred from homology"/>
<feature type="binding site" evidence="3">
    <location>
        <position position="164"/>
    </location>
    <ligand>
        <name>a divalent metal cation</name>
        <dbReference type="ChEBI" id="CHEBI:60240"/>
        <label>2</label>
    </ligand>
</feature>
<dbReference type="SUPFAM" id="SSF51556">
    <property type="entry name" value="Metallo-dependent hydrolases"/>
    <property type="match status" value="1"/>
</dbReference>
<dbReference type="AlphaFoldDB" id="A0A949NJ33"/>
<feature type="binding site" evidence="3">
    <location>
        <position position="21"/>
    </location>
    <ligand>
        <name>a divalent metal cation</name>
        <dbReference type="ChEBI" id="CHEBI:60240"/>
        <label>1</label>
    </ligand>
</feature>
<feature type="binding site" evidence="3">
    <location>
        <position position="196"/>
    </location>
    <ligand>
        <name>a divalent metal cation</name>
        <dbReference type="ChEBI" id="CHEBI:60240"/>
        <label>2</label>
    </ligand>
</feature>
<keyword evidence="6" id="KW-1185">Reference proteome</keyword>
<comment type="caution">
    <text evidence="5">The sequence shown here is derived from an EMBL/GenBank/DDBJ whole genome shotgun (WGS) entry which is preliminary data.</text>
</comment>
<dbReference type="PANTHER" id="PTHR10819">
    <property type="entry name" value="PHOSPHOTRIESTERASE-RELATED"/>
    <property type="match status" value="1"/>
</dbReference>
<dbReference type="Gene3D" id="3.20.20.140">
    <property type="entry name" value="Metal-dependent hydrolases"/>
    <property type="match status" value="1"/>
</dbReference>
<evidence type="ECO:0008006" key="7">
    <source>
        <dbReference type="Google" id="ProtNLM"/>
    </source>
</evidence>
<dbReference type="PROSITE" id="PS51347">
    <property type="entry name" value="PHOSPHOTRIESTERASE_2"/>
    <property type="match status" value="1"/>
</dbReference>
<comment type="similarity">
    <text evidence="4">Belongs to the metallo-dependent hydrolases superfamily. Phosphotriesterase family.</text>
</comment>
<feature type="binding site" evidence="3">
    <location>
        <position position="164"/>
    </location>
    <ligand>
        <name>a divalent metal cation</name>
        <dbReference type="ChEBI" id="CHEBI:60240"/>
        <label>1</label>
    </ligand>
</feature>
<feature type="binding site" evidence="3">
    <location>
        <position position="23"/>
    </location>
    <ligand>
        <name>a divalent metal cation</name>
        <dbReference type="ChEBI" id="CHEBI:60240"/>
        <label>1</label>
    </ligand>
</feature>
<dbReference type="Pfam" id="PF02126">
    <property type="entry name" value="PTE"/>
    <property type="match status" value="1"/>
</dbReference>
<name>A0A949NJ33_9FIRM</name>
<dbReference type="InterPro" id="IPR001559">
    <property type="entry name" value="Phosphotriesterase"/>
</dbReference>
<dbReference type="PANTHER" id="PTHR10819:SF3">
    <property type="entry name" value="PHOSPHOTRIESTERASE-RELATED PROTEIN"/>
    <property type="match status" value="1"/>
</dbReference>
<protein>
    <recommendedName>
        <fullName evidence="7">Phosphotriesterase-related protein</fullName>
    </recommendedName>
</protein>
<comment type="cofactor">
    <cofactor evidence="3">
        <name>a divalent metal cation</name>
        <dbReference type="ChEBI" id="CHEBI:60240"/>
    </cofactor>
    <text evidence="3">Binds 2 divalent metal cations per subunit.</text>
</comment>
<sequence length="345" mass="38692">MAVMTVLGKKEAGELGICAPHEHIYIDMSVFFAPPEEIGMKNLAYKPVTMEALGVLKRNPFAVLDNVRMMDEETQLEEILAFKSAGGQTIVDASTVGLGRDPQLLARAAAKTGLNVIAGAGFYVEGAQQKETLDMSIEQIEEQIVREIEVEIGHSGIRAGFIGEIGVSHILFPFEEKSLIGACRAQVRTGAPLMIHINPWSTQGIKAMDIVKEHGIAPENIVICHSDVENREDYIFRLLDMGVYIEFDNWGKEMFTDRWDVKPGSGRFVNDWERSLLVKKIMDRGYEKQMLLSTDLCLKSLLHKYGGWGYDHILQHIIPMLDEVGVTKAQIDQMLIHNPARWLDR</sequence>